<dbReference type="Proteomes" id="UP001392437">
    <property type="component" value="Unassembled WGS sequence"/>
</dbReference>
<dbReference type="Gene3D" id="3.40.50.720">
    <property type="entry name" value="NAD(P)-binding Rossmann-like Domain"/>
    <property type="match status" value="1"/>
</dbReference>
<name>A0AAW0QYA1_9PEZI</name>
<evidence type="ECO:0000256" key="1">
    <source>
        <dbReference type="ARBA" id="ARBA00023589"/>
    </source>
</evidence>
<evidence type="ECO:0000313" key="4">
    <source>
        <dbReference type="Proteomes" id="UP001392437"/>
    </source>
</evidence>
<dbReference type="AlphaFoldDB" id="A0AAW0QYA1"/>
<evidence type="ECO:0000313" key="3">
    <source>
        <dbReference type="EMBL" id="KAK8115318.1"/>
    </source>
</evidence>
<keyword evidence="4" id="KW-1185">Reference proteome</keyword>
<gene>
    <name evidence="3" type="ORF">PG999_007387</name>
</gene>
<dbReference type="InterPro" id="IPR036291">
    <property type="entry name" value="NAD(P)-bd_dom_sf"/>
</dbReference>
<protein>
    <recommendedName>
        <fullName evidence="2">3beta-hydroxysteroid 3-dehydrogenase</fullName>
        <ecNumber evidence="2">1.1.1.270</ecNumber>
    </recommendedName>
</protein>
<proteinExistence type="predicted"/>
<comment type="caution">
    <text evidence="3">The sequence shown here is derived from an EMBL/GenBank/DDBJ whole genome shotgun (WGS) entry which is preliminary data.</text>
</comment>
<accession>A0AAW0QYA1</accession>
<dbReference type="GO" id="GO:0005811">
    <property type="term" value="C:lipid droplet"/>
    <property type="evidence" value="ECO:0007669"/>
    <property type="project" value="TreeGrafter"/>
</dbReference>
<dbReference type="PANTHER" id="PTHR43647:SF4">
    <property type="entry name" value="KETOREDUCTASE (KR) DOMAIN-CONTAINING PROTEIN"/>
    <property type="match status" value="1"/>
</dbReference>
<evidence type="ECO:0000256" key="2">
    <source>
        <dbReference type="ARBA" id="ARBA00023621"/>
    </source>
</evidence>
<dbReference type="EMBL" id="JAQQWP010000006">
    <property type="protein sequence ID" value="KAK8115318.1"/>
    <property type="molecule type" value="Genomic_DNA"/>
</dbReference>
<dbReference type="InterPro" id="IPR002347">
    <property type="entry name" value="SDR_fam"/>
</dbReference>
<dbReference type="PANTHER" id="PTHR43647">
    <property type="entry name" value="DEHYDROGENASE"/>
    <property type="match status" value="1"/>
</dbReference>
<dbReference type="Pfam" id="PF00106">
    <property type="entry name" value="adh_short"/>
    <property type="match status" value="1"/>
</dbReference>
<dbReference type="EC" id="1.1.1.270" evidence="2"/>
<reference evidence="3 4" key="1">
    <citation type="submission" date="2023-01" db="EMBL/GenBank/DDBJ databases">
        <title>Analysis of 21 Apiospora genomes using comparative genomics revels a genus with tremendous synthesis potential of carbohydrate active enzymes and secondary metabolites.</title>
        <authorList>
            <person name="Sorensen T."/>
        </authorList>
    </citation>
    <scope>NUCLEOTIDE SEQUENCE [LARGE SCALE GENOMIC DNA]</scope>
    <source>
        <strain evidence="3 4">CBS 117206</strain>
    </source>
</reference>
<dbReference type="GO" id="GO:0005789">
    <property type="term" value="C:endoplasmic reticulum membrane"/>
    <property type="evidence" value="ECO:0007669"/>
    <property type="project" value="TreeGrafter"/>
</dbReference>
<organism evidence="3 4">
    <name type="scientific">Apiospora kogelbergensis</name>
    <dbReference type="NCBI Taxonomy" id="1337665"/>
    <lineage>
        <taxon>Eukaryota</taxon>
        <taxon>Fungi</taxon>
        <taxon>Dikarya</taxon>
        <taxon>Ascomycota</taxon>
        <taxon>Pezizomycotina</taxon>
        <taxon>Sordariomycetes</taxon>
        <taxon>Xylariomycetidae</taxon>
        <taxon>Amphisphaeriales</taxon>
        <taxon>Apiosporaceae</taxon>
        <taxon>Apiospora</taxon>
    </lineage>
</organism>
<sequence length="351" mass="38375">MGSIKESILVTGTNGGLGSAIVKRIANSPELSGYHGLYTVRDAQRAPVLSTILADAPSHSHELCSVDLTDLDSVRHLAKNINAKVAAGTLPPIRALILNAGLQDFGKQSLTEDGLDKVFSANYLGHWLLTLLLLQSMDKDSGRVIILGSESHDPLDSRNSDSKAFVEERHKTVLTDEATVGEIARGTWNAPNQSTEPAFRPAFRRYGAAKLFLVMMVHELQRRLDRADPSSSSPASNSLCVVGVDPGRMGTGLARQAPWFIRILVMRVLFPLLALLRPGGNVRRPATSAAHVLEAALGVDSERPKGRYFNGLEPWETSVEARDAVKRDWVWKESVRCARLEEGETVLADWR</sequence>
<dbReference type="PRINTS" id="PR00081">
    <property type="entry name" value="GDHRDH"/>
</dbReference>
<dbReference type="SUPFAM" id="SSF51735">
    <property type="entry name" value="NAD(P)-binding Rossmann-fold domains"/>
    <property type="match status" value="1"/>
</dbReference>
<dbReference type="GO" id="GO:0005741">
    <property type="term" value="C:mitochondrial outer membrane"/>
    <property type="evidence" value="ECO:0007669"/>
    <property type="project" value="TreeGrafter"/>
</dbReference>
<dbReference type="GO" id="GO:0000253">
    <property type="term" value="F:3-beta-hydroxysteroid 3-dehydrogenase (NADP+) activity"/>
    <property type="evidence" value="ECO:0007669"/>
    <property type="project" value="UniProtKB-EC"/>
</dbReference>
<comment type="pathway">
    <text evidence="1">Steroid biosynthesis; zymosterol biosynthesis; zymosterol from lanosterol: step 5/6.</text>
</comment>
<dbReference type="InterPro" id="IPR051593">
    <property type="entry name" value="Ergosterol_Biosynth_ERG27"/>
</dbReference>